<dbReference type="PANTHER" id="PTHR33204">
    <property type="entry name" value="TRANSCRIPTIONAL REGULATOR, MARR FAMILY"/>
    <property type="match status" value="1"/>
</dbReference>
<evidence type="ECO:0000313" key="6">
    <source>
        <dbReference type="Proteomes" id="UP000426027"/>
    </source>
</evidence>
<keyword evidence="3" id="KW-0804">Transcription</keyword>
<gene>
    <name evidence="5" type="ORF">GLV81_10705</name>
</gene>
<dbReference type="PROSITE" id="PS51118">
    <property type="entry name" value="HTH_HXLR"/>
    <property type="match status" value="1"/>
</dbReference>
<evidence type="ECO:0000256" key="3">
    <source>
        <dbReference type="ARBA" id="ARBA00023163"/>
    </source>
</evidence>
<keyword evidence="1" id="KW-0805">Transcription regulation</keyword>
<feature type="domain" description="HTH hxlR-type" evidence="4">
    <location>
        <begin position="20"/>
        <end position="118"/>
    </location>
</feature>
<dbReference type="GO" id="GO:0003677">
    <property type="term" value="F:DNA binding"/>
    <property type="evidence" value="ECO:0007669"/>
    <property type="project" value="UniProtKB-KW"/>
</dbReference>
<dbReference type="Proteomes" id="UP000426027">
    <property type="component" value="Chromosome"/>
</dbReference>
<dbReference type="SUPFAM" id="SSF46785">
    <property type="entry name" value="Winged helix' DNA-binding domain"/>
    <property type="match status" value="1"/>
</dbReference>
<dbReference type="Gene3D" id="1.10.10.10">
    <property type="entry name" value="Winged helix-like DNA-binding domain superfamily/Winged helix DNA-binding domain"/>
    <property type="match status" value="1"/>
</dbReference>
<proteinExistence type="predicted"/>
<evidence type="ECO:0000256" key="2">
    <source>
        <dbReference type="ARBA" id="ARBA00023125"/>
    </source>
</evidence>
<dbReference type="KEGG" id="fls:GLV81_10705"/>
<evidence type="ECO:0000256" key="1">
    <source>
        <dbReference type="ARBA" id="ARBA00023015"/>
    </source>
</evidence>
<dbReference type="PANTHER" id="PTHR33204:SF29">
    <property type="entry name" value="TRANSCRIPTIONAL REGULATOR"/>
    <property type="match status" value="1"/>
</dbReference>
<keyword evidence="6" id="KW-1185">Reference proteome</keyword>
<dbReference type="RefSeq" id="WP_157478863.1">
    <property type="nucleotide sequence ID" value="NZ_CP046566.1"/>
</dbReference>
<protein>
    <submittedName>
        <fullName evidence="5">Transcriptional regulator</fullName>
    </submittedName>
</protein>
<dbReference type="InterPro" id="IPR036390">
    <property type="entry name" value="WH_DNA-bd_sf"/>
</dbReference>
<dbReference type="InterPro" id="IPR036388">
    <property type="entry name" value="WH-like_DNA-bd_sf"/>
</dbReference>
<reference evidence="5 6" key="1">
    <citation type="submission" date="2019-11" db="EMBL/GenBank/DDBJ databases">
        <authorList>
            <person name="Im W.T."/>
        </authorList>
    </citation>
    <scope>NUCLEOTIDE SEQUENCE [LARGE SCALE GENOMIC DNA]</scope>
    <source>
        <strain evidence="5 6">SB-02</strain>
    </source>
</reference>
<name>A0A6I6GDV0_9BACT</name>
<sequence>MIAKKITSTHSLNQMHVTECPVSYTINMIGGRWKTIILYHLRNEPLRFGQLKKMIPAITEKMLAQQLKQLEHDRLVIREAKEIVPPHVEYFLSESGKTLLPILMSMAEWGRIHNPNIKDCAS</sequence>
<keyword evidence="2" id="KW-0238">DNA-binding</keyword>
<evidence type="ECO:0000313" key="5">
    <source>
        <dbReference type="EMBL" id="QGW28510.1"/>
    </source>
</evidence>
<dbReference type="Pfam" id="PF01638">
    <property type="entry name" value="HxlR"/>
    <property type="match status" value="1"/>
</dbReference>
<dbReference type="InterPro" id="IPR002577">
    <property type="entry name" value="HTH_HxlR"/>
</dbReference>
<organism evidence="5 6">
    <name type="scientific">Phnomibacter ginsenosidimutans</name>
    <dbReference type="NCBI Taxonomy" id="2676868"/>
    <lineage>
        <taxon>Bacteria</taxon>
        <taxon>Pseudomonadati</taxon>
        <taxon>Bacteroidota</taxon>
        <taxon>Chitinophagia</taxon>
        <taxon>Chitinophagales</taxon>
        <taxon>Chitinophagaceae</taxon>
        <taxon>Phnomibacter</taxon>
    </lineage>
</organism>
<accession>A0A6I6GDV0</accession>
<evidence type="ECO:0000259" key="4">
    <source>
        <dbReference type="PROSITE" id="PS51118"/>
    </source>
</evidence>
<dbReference type="AlphaFoldDB" id="A0A6I6GDV0"/>
<dbReference type="EMBL" id="CP046566">
    <property type="protein sequence ID" value="QGW28510.1"/>
    <property type="molecule type" value="Genomic_DNA"/>
</dbReference>